<name>A0A9X2MML4_9BACL</name>
<reference evidence="1" key="1">
    <citation type="submission" date="2022-08" db="EMBL/GenBank/DDBJ databases">
        <title>The genomic sequence of strain Paenibacillus sp. SCIV0701.</title>
        <authorList>
            <person name="Zhao H."/>
        </authorList>
    </citation>
    <scope>NUCLEOTIDE SEQUENCE</scope>
    <source>
        <strain evidence="1">SCIV0701</strain>
    </source>
</reference>
<evidence type="ECO:0000313" key="1">
    <source>
        <dbReference type="EMBL" id="MCR2802518.1"/>
    </source>
</evidence>
<dbReference type="EMBL" id="JANIPJ010000001">
    <property type="protein sequence ID" value="MCR2802518.1"/>
    <property type="molecule type" value="Genomic_DNA"/>
</dbReference>
<dbReference type="Proteomes" id="UP001141950">
    <property type="component" value="Unassembled WGS sequence"/>
</dbReference>
<dbReference type="AlphaFoldDB" id="A0A9X2MML4"/>
<proteinExistence type="predicted"/>
<keyword evidence="2" id="KW-1185">Reference proteome</keyword>
<protein>
    <submittedName>
        <fullName evidence="1">Uncharacterized protein</fullName>
    </submittedName>
</protein>
<accession>A0A9X2MML4</accession>
<gene>
    <name evidence="1" type="ORF">NQZ67_01365</name>
</gene>
<sequence>MKKILIVLLAFIIAATTAYFTWSFNDEKLMDIRINYEGDSPSVYVLSLSQSGKLKVFLGQGGHRGYYRDRWLEEVHQKEEVMIPEEDLKMIKTKANQAFWQDWFISDGSWKADVDGNAYFTVLINGKRYRSFDHTHTNSEVFELIQIIKEFSPMHIGADEIYNFL</sequence>
<dbReference type="RefSeq" id="WP_257442052.1">
    <property type="nucleotide sequence ID" value="NZ_JANIPJ010000001.1"/>
</dbReference>
<evidence type="ECO:0000313" key="2">
    <source>
        <dbReference type="Proteomes" id="UP001141950"/>
    </source>
</evidence>
<organism evidence="1 2">
    <name type="scientific">Paenibacillus soyae</name>
    <dbReference type="NCBI Taxonomy" id="2969249"/>
    <lineage>
        <taxon>Bacteria</taxon>
        <taxon>Bacillati</taxon>
        <taxon>Bacillota</taxon>
        <taxon>Bacilli</taxon>
        <taxon>Bacillales</taxon>
        <taxon>Paenibacillaceae</taxon>
        <taxon>Paenibacillus</taxon>
    </lineage>
</organism>
<comment type="caution">
    <text evidence="1">The sequence shown here is derived from an EMBL/GenBank/DDBJ whole genome shotgun (WGS) entry which is preliminary data.</text>
</comment>